<dbReference type="Pfam" id="PF22827">
    <property type="entry name" value="GldL_N"/>
    <property type="match status" value="1"/>
</dbReference>
<dbReference type="EMBL" id="FZNS01000006">
    <property type="protein sequence ID" value="SNR76493.1"/>
    <property type="molecule type" value="Genomic_DNA"/>
</dbReference>
<reference evidence="4" key="1">
    <citation type="submission" date="2017-06" db="EMBL/GenBank/DDBJ databases">
        <authorList>
            <person name="Varghese N."/>
            <person name="Submissions S."/>
        </authorList>
    </citation>
    <scope>NUCLEOTIDE SEQUENCE [LARGE SCALE GENOMIC DNA]</scope>
    <source>
        <strain evidence="4">DSM 28041</strain>
    </source>
</reference>
<protein>
    <submittedName>
        <fullName evidence="3">Gliding motility-associated protein GldL</fullName>
    </submittedName>
</protein>
<accession>A0A238Z0T3</accession>
<dbReference type="NCBIfam" id="TIGR03513">
    <property type="entry name" value="GldL_gliding"/>
    <property type="match status" value="1"/>
</dbReference>
<gene>
    <name evidence="3" type="ORF">SAMN06269173_106216</name>
</gene>
<evidence type="ECO:0000313" key="4">
    <source>
        <dbReference type="Proteomes" id="UP000198310"/>
    </source>
</evidence>
<feature type="domain" description="Gliding motility protein GldL-like N-terminal" evidence="2">
    <location>
        <begin position="17"/>
        <end position="77"/>
    </location>
</feature>
<evidence type="ECO:0000313" key="3">
    <source>
        <dbReference type="EMBL" id="SNR76493.1"/>
    </source>
</evidence>
<proteinExistence type="predicted"/>
<organism evidence="3 4">
    <name type="scientific">Hymenobacter mucosus</name>
    <dbReference type="NCBI Taxonomy" id="1411120"/>
    <lineage>
        <taxon>Bacteria</taxon>
        <taxon>Pseudomonadati</taxon>
        <taxon>Bacteroidota</taxon>
        <taxon>Cytophagia</taxon>
        <taxon>Cytophagales</taxon>
        <taxon>Hymenobacteraceae</taxon>
        <taxon>Hymenobacter</taxon>
    </lineage>
</organism>
<dbReference type="AlphaFoldDB" id="A0A238Z0T3"/>
<keyword evidence="1" id="KW-0472">Membrane</keyword>
<keyword evidence="1" id="KW-0812">Transmembrane</keyword>
<feature type="transmembrane region" description="Helical" evidence="1">
    <location>
        <begin position="13"/>
        <end position="31"/>
    </location>
</feature>
<evidence type="ECO:0000256" key="1">
    <source>
        <dbReference type="SAM" id="Phobius"/>
    </source>
</evidence>
<feature type="transmembrane region" description="Helical" evidence="1">
    <location>
        <begin position="38"/>
        <end position="59"/>
    </location>
</feature>
<keyword evidence="4" id="KW-1185">Reference proteome</keyword>
<dbReference type="InterPro" id="IPR019852">
    <property type="entry name" value="Motility-assoc_prot_GldL"/>
</dbReference>
<name>A0A238Z0T3_9BACT</name>
<evidence type="ECO:0000259" key="2">
    <source>
        <dbReference type="Pfam" id="PF22827"/>
    </source>
</evidence>
<dbReference type="RefSeq" id="WP_045688353.1">
    <property type="nucleotide sequence ID" value="NZ_FZNS01000006.1"/>
</dbReference>
<sequence>MAAKGGNFFFDKVMPMIYGIGAAVVIVGALFKIQHWKGADIMLIVGLGTEALIFLFSAFQPTEKSPDWSLVYPELSEGYDPSTGSSSFRNNAIDNGGTGLTRKLDDMLKDANVTPEAISSLGQGLNRLSATTQQLSTLGDATSATDEYTTKVRSAAQSLERINEAYANTAQAMTAMADATSDAKEYHLQVQNVTKNLGALNAVYEMELQDANTHLKSMNKFYGTLSQAMENLTEAGKETEQFKQEVTSLTTNLSSLNRVYGNMLNAMRATS</sequence>
<dbReference type="InterPro" id="IPR055087">
    <property type="entry name" value="GldL-like_N"/>
</dbReference>
<keyword evidence="1" id="KW-1133">Transmembrane helix</keyword>
<dbReference type="Proteomes" id="UP000198310">
    <property type="component" value="Unassembled WGS sequence"/>
</dbReference>